<protein>
    <submittedName>
        <fullName evidence="3">Uncharacterized protein</fullName>
    </submittedName>
</protein>
<keyword evidence="4" id="KW-1185">Reference proteome</keyword>
<feature type="compositionally biased region" description="Polar residues" evidence="1">
    <location>
        <begin position="43"/>
        <end position="56"/>
    </location>
</feature>
<sequence>MELRFFRTSSLLGIVLTLGSTGYATAQSSPSPTSTEASKSHETASQSVSAPASPTNDPDWLEKNKGFKGAAVAPLEDLNLRRLEIPEILIIATQKPYNLTGLRTCKTIAAEISRLDEVLGPDIDANKSIDDQSLTEKGESMANRAAIGAVRSTTTGILPFRGLVRKMTGAEKHQQQVDSAIEAGQSRRAYLKGVGITKNCAPPAAPAGFVPKKAATSKANIKR</sequence>
<feature type="signal peptide" evidence="2">
    <location>
        <begin position="1"/>
        <end position="26"/>
    </location>
</feature>
<evidence type="ECO:0000256" key="2">
    <source>
        <dbReference type="SAM" id="SignalP"/>
    </source>
</evidence>
<feature type="region of interest" description="Disordered" evidence="1">
    <location>
        <begin position="203"/>
        <end position="223"/>
    </location>
</feature>
<evidence type="ECO:0000313" key="4">
    <source>
        <dbReference type="Proteomes" id="UP001218579"/>
    </source>
</evidence>
<accession>A0ABT5HMQ4</accession>
<dbReference type="RefSeq" id="WP_272745832.1">
    <property type="nucleotide sequence ID" value="NZ_JAQQKV010000004.1"/>
</dbReference>
<feature type="region of interest" description="Disordered" evidence="1">
    <location>
        <begin position="23"/>
        <end position="62"/>
    </location>
</feature>
<proteinExistence type="predicted"/>
<gene>
    <name evidence="3" type="ORF">PQU98_15295</name>
</gene>
<dbReference type="EMBL" id="JAQQKV010000004">
    <property type="protein sequence ID" value="MDC7677507.1"/>
    <property type="molecule type" value="Genomic_DNA"/>
</dbReference>
<evidence type="ECO:0000313" key="3">
    <source>
        <dbReference type="EMBL" id="MDC7677507.1"/>
    </source>
</evidence>
<reference evidence="3 4" key="1">
    <citation type="submission" date="2023-01" db="EMBL/GenBank/DDBJ databases">
        <title>Novel species of the genus Asticcacaulis isolated from rivers.</title>
        <authorList>
            <person name="Lu H."/>
        </authorList>
    </citation>
    <scope>NUCLEOTIDE SEQUENCE [LARGE SCALE GENOMIC DNA]</scope>
    <source>
        <strain evidence="3 4">LKC15W</strain>
    </source>
</reference>
<name>A0ABT5HMQ4_9CAUL</name>
<feature type="compositionally biased region" description="Low complexity" evidence="1">
    <location>
        <begin position="24"/>
        <end position="37"/>
    </location>
</feature>
<organism evidence="3 4">
    <name type="scientific">Asticcacaulis machinosus</name>
    <dbReference type="NCBI Taxonomy" id="2984211"/>
    <lineage>
        <taxon>Bacteria</taxon>
        <taxon>Pseudomonadati</taxon>
        <taxon>Pseudomonadota</taxon>
        <taxon>Alphaproteobacteria</taxon>
        <taxon>Caulobacterales</taxon>
        <taxon>Caulobacteraceae</taxon>
        <taxon>Asticcacaulis</taxon>
    </lineage>
</organism>
<feature type="chain" id="PRO_5045879532" evidence="2">
    <location>
        <begin position="27"/>
        <end position="223"/>
    </location>
</feature>
<evidence type="ECO:0000256" key="1">
    <source>
        <dbReference type="SAM" id="MobiDB-lite"/>
    </source>
</evidence>
<comment type="caution">
    <text evidence="3">The sequence shown here is derived from an EMBL/GenBank/DDBJ whole genome shotgun (WGS) entry which is preliminary data.</text>
</comment>
<dbReference type="Proteomes" id="UP001218579">
    <property type="component" value="Unassembled WGS sequence"/>
</dbReference>
<keyword evidence="2" id="KW-0732">Signal</keyword>